<accession>A0A2T4MWQ6</accession>
<sequence>MAWLLVIDGACLAVKGKGESASSLASKPKMQEIAAKATAAGLKMSCTMDFERGKIDVVLGRDLYPKWCLYPGETAKIQHGDIGKYAEDMKPLLQELKEYLEVNFDLIDCQKGVFVNASE</sequence>
<proteinExistence type="predicted"/>
<dbReference type="AlphaFoldDB" id="A0A2T4MWQ6"/>
<reference evidence="1 2" key="1">
    <citation type="submission" date="2018-03" db="EMBL/GenBank/DDBJ databases">
        <title>Aeromonas veronii whole genome sequencing and analysis.</title>
        <authorList>
            <person name="Xie H."/>
            <person name="Liu T."/>
            <person name="Wang K."/>
        </authorList>
    </citation>
    <scope>NUCLEOTIDE SEQUENCE [LARGE SCALE GENOMIC DNA]</scope>
    <source>
        <strain evidence="1 2">XH.VA.1</strain>
    </source>
</reference>
<comment type="caution">
    <text evidence="1">The sequence shown here is derived from an EMBL/GenBank/DDBJ whole genome shotgun (WGS) entry which is preliminary data.</text>
</comment>
<name>A0A2T4MWQ6_AERVE</name>
<evidence type="ECO:0000313" key="2">
    <source>
        <dbReference type="Proteomes" id="UP000241986"/>
    </source>
</evidence>
<dbReference type="Proteomes" id="UP000241986">
    <property type="component" value="Unassembled WGS sequence"/>
</dbReference>
<dbReference type="RefSeq" id="WP_107684619.1">
    <property type="nucleotide sequence ID" value="NZ_PZKL01000045.1"/>
</dbReference>
<evidence type="ECO:0000313" key="1">
    <source>
        <dbReference type="EMBL" id="PTH78994.1"/>
    </source>
</evidence>
<organism evidence="1 2">
    <name type="scientific">Aeromonas veronii</name>
    <dbReference type="NCBI Taxonomy" id="654"/>
    <lineage>
        <taxon>Bacteria</taxon>
        <taxon>Pseudomonadati</taxon>
        <taxon>Pseudomonadota</taxon>
        <taxon>Gammaproteobacteria</taxon>
        <taxon>Aeromonadales</taxon>
        <taxon>Aeromonadaceae</taxon>
        <taxon>Aeromonas</taxon>
    </lineage>
</organism>
<gene>
    <name evidence="1" type="ORF">DAA48_21385</name>
</gene>
<protein>
    <submittedName>
        <fullName evidence="1">Uncharacterized protein</fullName>
    </submittedName>
</protein>
<dbReference type="EMBL" id="PZKL01000045">
    <property type="protein sequence ID" value="PTH78994.1"/>
    <property type="molecule type" value="Genomic_DNA"/>
</dbReference>